<dbReference type="Gene3D" id="3.40.50.720">
    <property type="entry name" value="NAD(P)-binding Rossmann-like Domain"/>
    <property type="match status" value="1"/>
</dbReference>
<dbReference type="RefSeq" id="WP_072929151.1">
    <property type="nucleotide sequence ID" value="NZ_BMFL01000006.1"/>
</dbReference>
<dbReference type="AlphaFoldDB" id="A0A1M6T6P4"/>
<evidence type="ECO:0000313" key="5">
    <source>
        <dbReference type="Proteomes" id="UP000650994"/>
    </source>
</evidence>
<keyword evidence="5" id="KW-1185">Reference proteome</keyword>
<evidence type="ECO:0000313" key="2">
    <source>
        <dbReference type="EMBL" id="GGE95071.1"/>
    </source>
</evidence>
<evidence type="ECO:0000259" key="1">
    <source>
        <dbReference type="Pfam" id="PF03435"/>
    </source>
</evidence>
<proteinExistence type="predicted"/>
<reference evidence="3" key="3">
    <citation type="submission" date="2016-11" db="EMBL/GenBank/DDBJ databases">
        <authorList>
            <person name="Jaros S."/>
            <person name="Januszkiewicz K."/>
            <person name="Wedrychowicz H."/>
        </authorList>
    </citation>
    <scope>NUCLEOTIDE SEQUENCE [LARGE SCALE GENOMIC DNA]</scope>
    <source>
        <strain evidence="3">DSM 27989</strain>
    </source>
</reference>
<dbReference type="OrthoDB" id="1910498at2"/>
<dbReference type="Gene3D" id="3.30.360.10">
    <property type="entry name" value="Dihydrodipicolinate Reductase, domain 2"/>
    <property type="match status" value="1"/>
</dbReference>
<feature type="domain" description="Saccharopine dehydrogenase NADP binding" evidence="1">
    <location>
        <begin position="5"/>
        <end position="116"/>
    </location>
</feature>
<dbReference type="SUPFAM" id="SSF51735">
    <property type="entry name" value="NAD(P)-binding Rossmann-fold domains"/>
    <property type="match status" value="1"/>
</dbReference>
<name>A0A1M6T6P4_9FLAO</name>
<reference evidence="5" key="4">
    <citation type="journal article" date="2019" name="Int. J. Syst. Evol. Microbiol.">
        <title>The Global Catalogue of Microorganisms (GCM) 10K type strain sequencing project: providing services to taxonomists for standard genome sequencing and annotation.</title>
        <authorList>
            <consortium name="The Broad Institute Genomics Platform"/>
            <consortium name="The Broad Institute Genome Sequencing Center for Infectious Disease"/>
            <person name="Wu L."/>
            <person name="Ma J."/>
        </authorList>
    </citation>
    <scope>NUCLEOTIDE SEQUENCE [LARGE SCALE GENOMIC DNA]</scope>
    <source>
        <strain evidence="5">CGMCC 1.12707</strain>
    </source>
</reference>
<dbReference type="STRING" id="1434701.SAMN05443634_101289"/>
<accession>A0A1M6T6P4</accession>
<organism evidence="3 4">
    <name type="scientific">Chishuiella changwenlii</name>
    <dbReference type="NCBI Taxonomy" id="1434701"/>
    <lineage>
        <taxon>Bacteria</taxon>
        <taxon>Pseudomonadati</taxon>
        <taxon>Bacteroidota</taxon>
        <taxon>Flavobacteriia</taxon>
        <taxon>Flavobacteriales</taxon>
        <taxon>Weeksellaceae</taxon>
        <taxon>Chishuiella</taxon>
    </lineage>
</organism>
<dbReference type="PANTHER" id="PTHR43796">
    <property type="entry name" value="CARBOXYNORSPERMIDINE SYNTHASE"/>
    <property type="match status" value="1"/>
</dbReference>
<reference evidence="2" key="5">
    <citation type="submission" date="2024-05" db="EMBL/GenBank/DDBJ databases">
        <authorList>
            <person name="Sun Q."/>
            <person name="Zhou Y."/>
        </authorList>
    </citation>
    <scope>NUCLEOTIDE SEQUENCE</scope>
    <source>
        <strain evidence="2">CGMCC 1.12707</strain>
    </source>
</reference>
<dbReference type="Proteomes" id="UP000184120">
    <property type="component" value="Unassembled WGS sequence"/>
</dbReference>
<dbReference type="EMBL" id="FRBH01000001">
    <property type="protein sequence ID" value="SHK52667.1"/>
    <property type="molecule type" value="Genomic_DNA"/>
</dbReference>
<protein>
    <submittedName>
        <fullName evidence="3">Saccharopine dehydrogenase, NADP-dependent</fullName>
    </submittedName>
</protein>
<dbReference type="EMBL" id="BMFL01000006">
    <property type="protein sequence ID" value="GGE95071.1"/>
    <property type="molecule type" value="Genomic_DNA"/>
</dbReference>
<sequence>MRDKILIIGGYGKVGSIVSEHLAKLYLNKVVVAGRSFHKAKKLTDRILNGSVPYEFDIDKGEDSALLKQVMLVVMCIDQKNTNFVEKCITEGIHYIDITADYNFIEKIERLNNQAKLNSSSLILSVGLAPGITNLLAQHCANKFNEIKLIDILILLGIGEKHGDAAYRWTFDNLHSTYKVHNFSHFVKSFTLSKKSNLLGSRTFYTFNFSDQHTLSKTINAEQIITRMAFDSKLLTLLIKLLRTVGITILFKNKVIQNIGIKLFSKLNVGSDLFAVKAVVENYKGEVYESSVSGNGEAEITAYVATEMAYYLLENEVSYGVNHVHNIITDIPSFLNRLKKYDETIKIEL</sequence>
<reference evidence="4" key="2">
    <citation type="submission" date="2016-11" db="EMBL/GenBank/DDBJ databases">
        <authorList>
            <person name="Varghese N."/>
            <person name="Submissions S."/>
        </authorList>
    </citation>
    <scope>NUCLEOTIDE SEQUENCE [LARGE SCALE GENOMIC DNA]</scope>
    <source>
        <strain evidence="4">DSM 27989</strain>
    </source>
</reference>
<evidence type="ECO:0000313" key="3">
    <source>
        <dbReference type="EMBL" id="SHK52667.1"/>
    </source>
</evidence>
<dbReference type="Pfam" id="PF03435">
    <property type="entry name" value="Sacchrp_dh_NADP"/>
    <property type="match status" value="1"/>
</dbReference>
<reference evidence="2" key="1">
    <citation type="journal article" date="2014" name="Int. J. Syst. Evol. Microbiol.">
        <title>Complete genome of a new Firmicutes species belonging to the dominant human colonic microbiota ('Ruminococcus bicirculans') reveals two chromosomes and a selective capacity to utilize plant glucans.</title>
        <authorList>
            <consortium name="NISC Comparative Sequencing Program"/>
            <person name="Wegmann U."/>
            <person name="Louis P."/>
            <person name="Goesmann A."/>
            <person name="Henrissat B."/>
            <person name="Duncan S.H."/>
            <person name="Flint H.J."/>
        </authorList>
    </citation>
    <scope>NUCLEOTIDE SEQUENCE</scope>
    <source>
        <strain evidence="2">CGMCC 1.12707</strain>
    </source>
</reference>
<dbReference type="PANTHER" id="PTHR43796:SF2">
    <property type="entry name" value="CARBOXYNORSPERMIDINE SYNTHASE"/>
    <property type="match status" value="1"/>
</dbReference>
<gene>
    <name evidence="2" type="ORF">GCM10010984_10770</name>
    <name evidence="3" type="ORF">SAMN05443634_101289</name>
</gene>
<evidence type="ECO:0000313" key="4">
    <source>
        <dbReference type="Proteomes" id="UP000184120"/>
    </source>
</evidence>
<dbReference type="InterPro" id="IPR005097">
    <property type="entry name" value="Sacchrp_dh_NADP-bd"/>
</dbReference>
<dbReference type="InterPro" id="IPR036291">
    <property type="entry name" value="NAD(P)-bd_dom_sf"/>
</dbReference>
<dbReference type="Proteomes" id="UP000650994">
    <property type="component" value="Unassembled WGS sequence"/>
</dbReference>